<dbReference type="Proteomes" id="UP001289374">
    <property type="component" value="Unassembled WGS sequence"/>
</dbReference>
<comment type="similarity">
    <text evidence="2">Belongs to the disease resistance NB-LRR family.</text>
</comment>
<dbReference type="Gene3D" id="1.20.5.4130">
    <property type="match status" value="1"/>
</dbReference>
<dbReference type="Pfam" id="PF23559">
    <property type="entry name" value="WHD_DRP"/>
    <property type="match status" value="1"/>
</dbReference>
<dbReference type="InterPro" id="IPR036388">
    <property type="entry name" value="WH-like_DNA-bd_sf"/>
</dbReference>
<feature type="domain" description="Disease resistance protein winged helix" evidence="9">
    <location>
        <begin position="243"/>
        <end position="311"/>
    </location>
</feature>
<evidence type="ECO:0000256" key="5">
    <source>
        <dbReference type="ARBA" id="ARBA00022737"/>
    </source>
</evidence>
<evidence type="ECO:0000256" key="3">
    <source>
        <dbReference type="ARBA" id="ARBA00022490"/>
    </source>
</evidence>
<protein>
    <submittedName>
        <fullName evidence="10">Disease resistance protein RPH8A</fullName>
    </submittedName>
</protein>
<dbReference type="GO" id="GO:0005737">
    <property type="term" value="C:cytoplasm"/>
    <property type="evidence" value="ECO:0007669"/>
    <property type="project" value="UniProtKB-SubCell"/>
</dbReference>
<keyword evidence="7" id="KW-0611">Plant defense</keyword>
<dbReference type="AlphaFoldDB" id="A0AAE2BR29"/>
<accession>A0AAE2BR29</accession>
<reference evidence="10" key="1">
    <citation type="submission" date="2020-06" db="EMBL/GenBank/DDBJ databases">
        <authorList>
            <person name="Li T."/>
            <person name="Hu X."/>
            <person name="Zhang T."/>
            <person name="Song X."/>
            <person name="Zhang H."/>
            <person name="Dai N."/>
            <person name="Sheng W."/>
            <person name="Hou X."/>
            <person name="Wei L."/>
        </authorList>
    </citation>
    <scope>NUCLEOTIDE SEQUENCE</scope>
    <source>
        <strain evidence="10">K16</strain>
        <tissue evidence="10">Leaf</tissue>
    </source>
</reference>
<dbReference type="FunFam" id="1.10.10.10:FF:000322">
    <property type="entry name" value="Probable disease resistance protein At1g63360"/>
    <property type="match status" value="1"/>
</dbReference>
<name>A0AAE2BR29_9LAMI</name>
<sequence length="311" mass="35569">MAVAAYAALLSLSHVLENVQLPARRSRLHLDTQQLQSLQEKVEFLRDFLELHSRKRSREMEDLARQISIVADEAEDIIDFHVVYQLAEGSHDHKTDPMVALSSLCQDIDRVVEKIDSMTKGLMKMEEEWGDVLEQKPIASLLPSSSTPPFSGKSAMVGFDEYLVRVMDELTGGDSDLLILPIVGMGVSQEYCEKEILLGLLNIKIDHERGETLEDDEHCSRMLSLSYNHLPIHLKPCFLYWRVFPEDRQTFQSDLIQLWFVEGFLKPVKGKTLEEAAEEYLKELIDRNLIIVIDRGLENPPGLVMHDLLRD</sequence>
<reference evidence="10" key="2">
    <citation type="journal article" date="2024" name="Plant">
        <title>Genomic evolution and insights into agronomic trait innovations of Sesamum species.</title>
        <authorList>
            <person name="Miao H."/>
            <person name="Wang L."/>
            <person name="Qu L."/>
            <person name="Liu H."/>
            <person name="Sun Y."/>
            <person name="Le M."/>
            <person name="Wang Q."/>
            <person name="Wei S."/>
            <person name="Zheng Y."/>
            <person name="Lin W."/>
            <person name="Duan Y."/>
            <person name="Cao H."/>
            <person name="Xiong S."/>
            <person name="Wang X."/>
            <person name="Wei L."/>
            <person name="Li C."/>
            <person name="Ma Q."/>
            <person name="Ju M."/>
            <person name="Zhao R."/>
            <person name="Li G."/>
            <person name="Mu C."/>
            <person name="Tian Q."/>
            <person name="Mei H."/>
            <person name="Zhang T."/>
            <person name="Gao T."/>
            <person name="Zhang H."/>
        </authorList>
    </citation>
    <scope>NUCLEOTIDE SEQUENCE</scope>
    <source>
        <strain evidence="10">K16</strain>
    </source>
</reference>
<evidence type="ECO:0000313" key="10">
    <source>
        <dbReference type="EMBL" id="KAK4394686.1"/>
    </source>
</evidence>
<dbReference type="PANTHER" id="PTHR23155">
    <property type="entry name" value="DISEASE RESISTANCE PROTEIN RP"/>
    <property type="match status" value="1"/>
</dbReference>
<dbReference type="GO" id="GO:0098542">
    <property type="term" value="P:defense response to other organism"/>
    <property type="evidence" value="ECO:0007669"/>
    <property type="project" value="TreeGrafter"/>
</dbReference>
<dbReference type="GO" id="GO:0005524">
    <property type="term" value="F:ATP binding"/>
    <property type="evidence" value="ECO:0007669"/>
    <property type="project" value="UniProtKB-KW"/>
</dbReference>
<organism evidence="10 11">
    <name type="scientific">Sesamum angolense</name>
    <dbReference type="NCBI Taxonomy" id="2727404"/>
    <lineage>
        <taxon>Eukaryota</taxon>
        <taxon>Viridiplantae</taxon>
        <taxon>Streptophyta</taxon>
        <taxon>Embryophyta</taxon>
        <taxon>Tracheophyta</taxon>
        <taxon>Spermatophyta</taxon>
        <taxon>Magnoliopsida</taxon>
        <taxon>eudicotyledons</taxon>
        <taxon>Gunneridae</taxon>
        <taxon>Pentapetalae</taxon>
        <taxon>asterids</taxon>
        <taxon>lamiids</taxon>
        <taxon>Lamiales</taxon>
        <taxon>Pedaliaceae</taxon>
        <taxon>Sesamum</taxon>
    </lineage>
</organism>
<comment type="caution">
    <text evidence="10">The sequence shown here is derived from an EMBL/GenBank/DDBJ whole genome shotgun (WGS) entry which is preliminary data.</text>
</comment>
<keyword evidence="4" id="KW-0433">Leucine-rich repeat</keyword>
<evidence type="ECO:0000256" key="1">
    <source>
        <dbReference type="ARBA" id="ARBA00004496"/>
    </source>
</evidence>
<keyword evidence="8" id="KW-0067">ATP-binding</keyword>
<evidence type="ECO:0000256" key="4">
    <source>
        <dbReference type="ARBA" id="ARBA00022614"/>
    </source>
</evidence>
<dbReference type="PANTHER" id="PTHR23155:SF1152">
    <property type="entry name" value="AAA+ ATPASE DOMAIN-CONTAINING PROTEIN"/>
    <property type="match status" value="1"/>
</dbReference>
<dbReference type="InterPro" id="IPR044974">
    <property type="entry name" value="Disease_R_plants"/>
</dbReference>
<keyword evidence="6" id="KW-0547">Nucleotide-binding</keyword>
<comment type="subcellular location">
    <subcellularLocation>
        <location evidence="1">Cytoplasm</location>
    </subcellularLocation>
</comment>
<evidence type="ECO:0000256" key="6">
    <source>
        <dbReference type="ARBA" id="ARBA00022741"/>
    </source>
</evidence>
<evidence type="ECO:0000259" key="9">
    <source>
        <dbReference type="Pfam" id="PF23559"/>
    </source>
</evidence>
<dbReference type="EMBL" id="JACGWL010000009">
    <property type="protein sequence ID" value="KAK4394686.1"/>
    <property type="molecule type" value="Genomic_DNA"/>
</dbReference>
<proteinExistence type="inferred from homology"/>
<gene>
    <name evidence="10" type="ORF">Sango_1622900</name>
</gene>
<dbReference type="InterPro" id="IPR058922">
    <property type="entry name" value="WHD_DRP"/>
</dbReference>
<keyword evidence="5" id="KW-0677">Repeat</keyword>
<evidence type="ECO:0000256" key="2">
    <source>
        <dbReference type="ARBA" id="ARBA00008894"/>
    </source>
</evidence>
<evidence type="ECO:0000256" key="8">
    <source>
        <dbReference type="ARBA" id="ARBA00022840"/>
    </source>
</evidence>
<dbReference type="Gene3D" id="1.10.10.10">
    <property type="entry name" value="Winged helix-like DNA-binding domain superfamily/Winged helix DNA-binding domain"/>
    <property type="match status" value="1"/>
</dbReference>
<evidence type="ECO:0000313" key="11">
    <source>
        <dbReference type="Proteomes" id="UP001289374"/>
    </source>
</evidence>
<keyword evidence="11" id="KW-1185">Reference proteome</keyword>
<evidence type="ECO:0000256" key="7">
    <source>
        <dbReference type="ARBA" id="ARBA00022821"/>
    </source>
</evidence>
<keyword evidence="3" id="KW-0963">Cytoplasm</keyword>